<evidence type="ECO:0000256" key="3">
    <source>
        <dbReference type="ARBA" id="ARBA00022553"/>
    </source>
</evidence>
<protein>
    <recommendedName>
        <fullName evidence="13">PGM2</fullName>
    </recommendedName>
</protein>
<dbReference type="InterPro" id="IPR005844">
    <property type="entry name" value="A-D-PHexomutase_a/b/a-I"/>
</dbReference>
<evidence type="ECO:0000256" key="1">
    <source>
        <dbReference type="ARBA" id="ARBA00001946"/>
    </source>
</evidence>
<comment type="cofactor">
    <cofactor evidence="1">
        <name>Mg(2+)</name>
        <dbReference type="ChEBI" id="CHEBI:18420"/>
    </cofactor>
</comment>
<dbReference type="InterPro" id="IPR005841">
    <property type="entry name" value="Alpha-D-phosphohexomutase_SF"/>
</dbReference>
<dbReference type="GO" id="GO:0006166">
    <property type="term" value="P:purine ribonucleoside salvage"/>
    <property type="evidence" value="ECO:0007669"/>
    <property type="project" value="TreeGrafter"/>
</dbReference>
<dbReference type="Pfam" id="PF02880">
    <property type="entry name" value="PGM_PMM_III"/>
    <property type="match status" value="1"/>
</dbReference>
<proteinExistence type="inferred from homology"/>
<name>A0A7J7J4K2_BUGNE</name>
<dbReference type="InterPro" id="IPR005845">
    <property type="entry name" value="A-D-PHexomutase_a/b/a-II"/>
</dbReference>
<evidence type="ECO:0000256" key="7">
    <source>
        <dbReference type="RuleBase" id="RU004326"/>
    </source>
</evidence>
<evidence type="ECO:0000313" key="12">
    <source>
        <dbReference type="Proteomes" id="UP000593567"/>
    </source>
</evidence>
<sequence length="491" mass="54899">MMRKGIPVYLFTNVAPTPFVAFGVKHLKAVCGVVITASHNPKQDNGYKNFFFQVYWDNGAQIVSPHDKKISQSILESLEMDDASWDISGVLTHSLRKDPTAEVEAAYFDELSKYVQYKQQNSSCDLKMVYTAMHGVGWNAVQSCLLTFGFPPCIPVKEQMLPDPEFPTVTFPNPEEGKSAMNLAIKTADENNVSFIMANDPDADRLCIAEKNDSSGEWKIFNGNEMAALLGWWCWHCHQFKGSYKPADSCYMVASTVSSKILLSMAELEGFNFAETLTGFKWIANKTIDLENAGKTVLFGFEEAIGFMVGSLTYDKDGVSALGVLYELAAYLNRQGKQLHQQLATIYEKYGHHLNNNSYFICHDKEKIKHIFTRIRTMSGAPDTYPEELGGVKVKYVRDLTTGYDNEQPDNKAILPVSSSSQMITFTFVNKAIVTLRTSGTEPKIKYYSEIRGTGSKLSKEELSSSLNALVEAVINELLEPKKNQLLPKSE</sequence>
<feature type="domain" description="Alpha-D-phosphohexomutase alpha/beta/alpha" evidence="10">
    <location>
        <begin position="246"/>
        <end position="350"/>
    </location>
</feature>
<organism evidence="11 12">
    <name type="scientific">Bugula neritina</name>
    <name type="common">Brown bryozoan</name>
    <name type="synonym">Sertularia neritina</name>
    <dbReference type="NCBI Taxonomy" id="10212"/>
    <lineage>
        <taxon>Eukaryota</taxon>
        <taxon>Metazoa</taxon>
        <taxon>Spiralia</taxon>
        <taxon>Lophotrochozoa</taxon>
        <taxon>Bryozoa</taxon>
        <taxon>Gymnolaemata</taxon>
        <taxon>Cheilostomatida</taxon>
        <taxon>Flustrina</taxon>
        <taxon>Buguloidea</taxon>
        <taxon>Bugulidae</taxon>
        <taxon>Bugula</taxon>
    </lineage>
</organism>
<dbReference type="PANTHER" id="PTHR45745:SF1">
    <property type="entry name" value="PHOSPHOGLUCOMUTASE 2B-RELATED"/>
    <property type="match status" value="1"/>
</dbReference>
<dbReference type="EMBL" id="VXIV02003179">
    <property type="protein sequence ID" value="KAF6020348.1"/>
    <property type="molecule type" value="Genomic_DNA"/>
</dbReference>
<dbReference type="AlphaFoldDB" id="A0A7J7J4K2"/>
<evidence type="ECO:0000256" key="2">
    <source>
        <dbReference type="ARBA" id="ARBA00010231"/>
    </source>
</evidence>
<comment type="caution">
    <text evidence="11">The sequence shown here is derived from an EMBL/GenBank/DDBJ whole genome shotgun (WGS) entry which is preliminary data.</text>
</comment>
<dbReference type="SUPFAM" id="SSF53738">
    <property type="entry name" value="Phosphoglucomutase, first 3 domains"/>
    <property type="match status" value="3"/>
</dbReference>
<dbReference type="GO" id="GO:0005634">
    <property type="term" value="C:nucleus"/>
    <property type="evidence" value="ECO:0007669"/>
    <property type="project" value="TreeGrafter"/>
</dbReference>
<dbReference type="CDD" id="cd05799">
    <property type="entry name" value="PGM2"/>
    <property type="match status" value="1"/>
</dbReference>
<dbReference type="GO" id="GO:0000287">
    <property type="term" value="F:magnesium ion binding"/>
    <property type="evidence" value="ECO:0007669"/>
    <property type="project" value="InterPro"/>
</dbReference>
<keyword evidence="3" id="KW-0597">Phosphoprotein</keyword>
<keyword evidence="6" id="KW-0413">Isomerase</keyword>
<evidence type="ECO:0000256" key="4">
    <source>
        <dbReference type="ARBA" id="ARBA00022723"/>
    </source>
</evidence>
<dbReference type="GO" id="GO:0008973">
    <property type="term" value="F:phosphopentomutase activity"/>
    <property type="evidence" value="ECO:0007669"/>
    <property type="project" value="TreeGrafter"/>
</dbReference>
<evidence type="ECO:0000256" key="5">
    <source>
        <dbReference type="ARBA" id="ARBA00022842"/>
    </source>
</evidence>
<dbReference type="SUPFAM" id="SSF55957">
    <property type="entry name" value="Phosphoglucomutase, C-terminal domain"/>
    <property type="match status" value="1"/>
</dbReference>
<evidence type="ECO:0000256" key="6">
    <source>
        <dbReference type="ARBA" id="ARBA00023235"/>
    </source>
</evidence>
<dbReference type="InterPro" id="IPR005846">
    <property type="entry name" value="A-D-PHexomutase_a/b/a-III"/>
</dbReference>
<comment type="similarity">
    <text evidence="2 7">Belongs to the phosphohexose mutase family.</text>
</comment>
<dbReference type="Proteomes" id="UP000593567">
    <property type="component" value="Unassembled WGS sequence"/>
</dbReference>
<keyword evidence="12" id="KW-1185">Reference proteome</keyword>
<dbReference type="OrthoDB" id="8300170at2759"/>
<dbReference type="InterPro" id="IPR036900">
    <property type="entry name" value="A-D-PHexomutase_C_sf"/>
</dbReference>
<dbReference type="InterPro" id="IPR016066">
    <property type="entry name" value="A-D-PHexomutase_CS"/>
</dbReference>
<dbReference type="Gene3D" id="3.40.120.10">
    <property type="entry name" value="Alpha-D-Glucose-1,6-Bisphosphate, subunit A, domain 3"/>
    <property type="match status" value="3"/>
</dbReference>
<reference evidence="11" key="1">
    <citation type="submission" date="2020-06" db="EMBL/GenBank/DDBJ databases">
        <title>Draft genome of Bugula neritina, a colonial animal packing powerful symbionts and potential medicines.</title>
        <authorList>
            <person name="Rayko M."/>
        </authorList>
    </citation>
    <scope>NUCLEOTIDE SEQUENCE [LARGE SCALE GENOMIC DNA]</scope>
    <source>
        <strain evidence="11">Kwan_BN1</strain>
    </source>
</reference>
<accession>A0A7J7J4K2</accession>
<keyword evidence="5 7" id="KW-0460">Magnesium</keyword>
<gene>
    <name evidence="11" type="ORF">EB796_021320</name>
</gene>
<dbReference type="InterPro" id="IPR016055">
    <property type="entry name" value="A-D-PHexomutase_a/b/a-I/II/III"/>
</dbReference>
<dbReference type="PANTHER" id="PTHR45745">
    <property type="entry name" value="PHOSPHOMANNOMUTASE 45A"/>
    <property type="match status" value="1"/>
</dbReference>
<evidence type="ECO:0000259" key="10">
    <source>
        <dbReference type="Pfam" id="PF02880"/>
    </source>
</evidence>
<evidence type="ECO:0008006" key="13">
    <source>
        <dbReference type="Google" id="ProtNLM"/>
    </source>
</evidence>
<dbReference type="PRINTS" id="PR00509">
    <property type="entry name" value="PGMPMM"/>
</dbReference>
<evidence type="ECO:0000313" key="11">
    <source>
        <dbReference type="EMBL" id="KAF6020348.1"/>
    </source>
</evidence>
<feature type="domain" description="Alpha-D-phosphohexomutase alpha/beta/alpha" evidence="8">
    <location>
        <begin position="2"/>
        <end position="76"/>
    </location>
</feature>
<feature type="domain" description="Alpha-D-phosphohexomutase alpha/beta/alpha" evidence="9">
    <location>
        <begin position="106"/>
        <end position="211"/>
    </location>
</feature>
<dbReference type="PROSITE" id="PS00710">
    <property type="entry name" value="PGM_PMM"/>
    <property type="match status" value="1"/>
</dbReference>
<dbReference type="GO" id="GO:0005975">
    <property type="term" value="P:carbohydrate metabolic process"/>
    <property type="evidence" value="ECO:0007669"/>
    <property type="project" value="InterPro"/>
</dbReference>
<keyword evidence="4 7" id="KW-0479">Metal-binding</keyword>
<evidence type="ECO:0000259" key="9">
    <source>
        <dbReference type="Pfam" id="PF02879"/>
    </source>
</evidence>
<dbReference type="Pfam" id="PF02879">
    <property type="entry name" value="PGM_PMM_II"/>
    <property type="match status" value="1"/>
</dbReference>
<evidence type="ECO:0000259" key="8">
    <source>
        <dbReference type="Pfam" id="PF02878"/>
    </source>
</evidence>
<dbReference type="Pfam" id="PF02878">
    <property type="entry name" value="PGM_PMM_I"/>
    <property type="match status" value="1"/>
</dbReference>